<keyword evidence="3" id="KW-1185">Reference proteome</keyword>
<feature type="region of interest" description="Disordered" evidence="1">
    <location>
        <begin position="56"/>
        <end position="92"/>
    </location>
</feature>
<comment type="caution">
    <text evidence="2">The sequence shown here is derived from an EMBL/GenBank/DDBJ whole genome shotgun (WGS) entry which is preliminary data.</text>
</comment>
<evidence type="ECO:0000256" key="1">
    <source>
        <dbReference type="SAM" id="MobiDB-lite"/>
    </source>
</evidence>
<accession>A0AAV5SM01</accession>
<proteinExistence type="predicted"/>
<organism evidence="2 3">
    <name type="scientific">Pristionchus entomophagus</name>
    <dbReference type="NCBI Taxonomy" id="358040"/>
    <lineage>
        <taxon>Eukaryota</taxon>
        <taxon>Metazoa</taxon>
        <taxon>Ecdysozoa</taxon>
        <taxon>Nematoda</taxon>
        <taxon>Chromadorea</taxon>
        <taxon>Rhabditida</taxon>
        <taxon>Rhabditina</taxon>
        <taxon>Diplogasteromorpha</taxon>
        <taxon>Diplogasteroidea</taxon>
        <taxon>Neodiplogasteridae</taxon>
        <taxon>Pristionchus</taxon>
    </lineage>
</organism>
<dbReference type="AlphaFoldDB" id="A0AAV5SM01"/>
<evidence type="ECO:0000313" key="3">
    <source>
        <dbReference type="Proteomes" id="UP001432027"/>
    </source>
</evidence>
<dbReference type="Proteomes" id="UP001432027">
    <property type="component" value="Unassembled WGS sequence"/>
</dbReference>
<protein>
    <submittedName>
        <fullName evidence="2">Uncharacterized protein</fullName>
    </submittedName>
</protein>
<name>A0AAV5SM01_9BILA</name>
<evidence type="ECO:0000313" key="2">
    <source>
        <dbReference type="EMBL" id="GMS83722.1"/>
    </source>
</evidence>
<gene>
    <name evidence="2" type="ORF">PENTCL1PPCAC_5897</name>
</gene>
<sequence length="92" mass="10461">MHGRPSLLELRARKWPHQDWIRPRLQSRLAPSLTPLVRATIPTAQRNVCPRYVPCHLAEDNPRNRRSRSPLIQRHSSPNPSAGAVPIAPLLL</sequence>
<reference evidence="2" key="1">
    <citation type="submission" date="2023-10" db="EMBL/GenBank/DDBJ databases">
        <title>Genome assembly of Pristionchus species.</title>
        <authorList>
            <person name="Yoshida K."/>
            <person name="Sommer R.J."/>
        </authorList>
    </citation>
    <scope>NUCLEOTIDE SEQUENCE</scope>
    <source>
        <strain evidence="2">RS0144</strain>
    </source>
</reference>
<dbReference type="EMBL" id="BTSX01000002">
    <property type="protein sequence ID" value="GMS83722.1"/>
    <property type="molecule type" value="Genomic_DNA"/>
</dbReference>